<dbReference type="EMBL" id="JAVREH010000015">
    <property type="protein sequence ID" value="MDT0262264.1"/>
    <property type="molecule type" value="Genomic_DNA"/>
</dbReference>
<dbReference type="Proteomes" id="UP001183176">
    <property type="component" value="Unassembled WGS sequence"/>
</dbReference>
<dbReference type="HAMAP" id="MF_00758">
    <property type="entry name" value="UPF0301"/>
    <property type="match status" value="1"/>
</dbReference>
<comment type="similarity">
    <text evidence="1 2">Belongs to the UPF0301 (AlgH) family.</text>
</comment>
<dbReference type="InterPro" id="IPR003774">
    <property type="entry name" value="AlgH-like"/>
</dbReference>
<evidence type="ECO:0000256" key="1">
    <source>
        <dbReference type="ARBA" id="ARBA00009600"/>
    </source>
</evidence>
<dbReference type="PANTHER" id="PTHR30327">
    <property type="entry name" value="UNCHARACTERIZED PROTEIN YQGE"/>
    <property type="match status" value="1"/>
</dbReference>
<organism evidence="3 4">
    <name type="scientific">Jatrophihabitans lederbergiae</name>
    <dbReference type="NCBI Taxonomy" id="3075547"/>
    <lineage>
        <taxon>Bacteria</taxon>
        <taxon>Bacillati</taxon>
        <taxon>Actinomycetota</taxon>
        <taxon>Actinomycetes</taxon>
        <taxon>Jatrophihabitantales</taxon>
        <taxon>Jatrophihabitantaceae</taxon>
        <taxon>Jatrophihabitans</taxon>
    </lineage>
</organism>
<sequence>MTADQAWQLPPAAHRLLIAAPSLAAPEFFRTVVFLIEHDDTGTVGVIINRPSHTPVGHILPDWQDVMSDPAMVFNGGPVQRDGALGLGRLSSTADAGNGLRAVTGGLALVDLDGDVEQVSRGAQSLRVFAGHSGWGVGQLEDEIESGGWFVVAGGLDDVFSASPGTLWRSVLRRQPAPLSLLSTYPVDVGLN</sequence>
<dbReference type="PANTHER" id="PTHR30327:SF1">
    <property type="entry name" value="UPF0301 PROTEIN YQGE"/>
    <property type="match status" value="1"/>
</dbReference>
<keyword evidence="4" id="KW-1185">Reference proteome</keyword>
<dbReference type="SUPFAM" id="SSF143456">
    <property type="entry name" value="VC0467-like"/>
    <property type="match status" value="1"/>
</dbReference>
<evidence type="ECO:0000313" key="4">
    <source>
        <dbReference type="Proteomes" id="UP001183176"/>
    </source>
</evidence>
<reference evidence="4" key="1">
    <citation type="submission" date="2023-07" db="EMBL/GenBank/DDBJ databases">
        <title>30 novel species of actinomycetes from the DSMZ collection.</title>
        <authorList>
            <person name="Nouioui I."/>
        </authorList>
    </citation>
    <scope>NUCLEOTIDE SEQUENCE [LARGE SCALE GENOMIC DNA]</scope>
    <source>
        <strain evidence="4">DSM 44399</strain>
    </source>
</reference>
<dbReference type="Pfam" id="PF02622">
    <property type="entry name" value="DUF179"/>
    <property type="match status" value="1"/>
</dbReference>
<evidence type="ECO:0000256" key="2">
    <source>
        <dbReference type="HAMAP-Rule" id="MF_00758"/>
    </source>
</evidence>
<evidence type="ECO:0000313" key="3">
    <source>
        <dbReference type="EMBL" id="MDT0262264.1"/>
    </source>
</evidence>
<dbReference type="Gene3D" id="3.40.1740.10">
    <property type="entry name" value="VC0467-like"/>
    <property type="match status" value="1"/>
</dbReference>
<proteinExistence type="inferred from homology"/>
<comment type="caution">
    <text evidence="3">The sequence shown here is derived from an EMBL/GenBank/DDBJ whole genome shotgun (WGS) entry which is preliminary data.</text>
</comment>
<gene>
    <name evidence="3" type="ORF">RM423_12770</name>
</gene>
<name>A0ABU2JCR9_9ACTN</name>
<accession>A0ABU2JCR9</accession>
<dbReference type="RefSeq" id="WP_311423413.1">
    <property type="nucleotide sequence ID" value="NZ_JAVREH010000015.1"/>
</dbReference>
<protein>
    <recommendedName>
        <fullName evidence="2">UPF0301 protein RM423_12770</fullName>
    </recommendedName>
</protein>